<dbReference type="InterPro" id="IPR051785">
    <property type="entry name" value="MMCE/EMCE_epimerase"/>
</dbReference>
<evidence type="ECO:0000259" key="2">
    <source>
        <dbReference type="PROSITE" id="PS51819"/>
    </source>
</evidence>
<dbReference type="PROSITE" id="PS51819">
    <property type="entry name" value="VOC"/>
    <property type="match status" value="1"/>
</dbReference>
<sequence length="155" mass="16656">MFTLIKPVVDLCIVCSDFERSLEFYRDQLGLDVVLDIDIPEQTAVGAGLAPTGFRQVRLQAGQTLIKLMEIENPPPAPPAGFHAGVRWLTLIIDDVPAAVEQLTAVGVEFVSPPVTAPDAAAVVCARDPDGVLIELVQLRPEDLVEMTPPAEESS</sequence>
<dbReference type="Gene3D" id="3.10.180.10">
    <property type="entry name" value="2,3-Dihydroxybiphenyl 1,2-Dioxygenase, domain 1"/>
    <property type="match status" value="1"/>
</dbReference>
<evidence type="ECO:0000256" key="1">
    <source>
        <dbReference type="ARBA" id="ARBA00022723"/>
    </source>
</evidence>
<proteinExistence type="predicted"/>
<dbReference type="SUPFAM" id="SSF54593">
    <property type="entry name" value="Glyoxalase/Bleomycin resistance protein/Dihydroxybiphenyl dioxygenase"/>
    <property type="match status" value="1"/>
</dbReference>
<keyword evidence="1" id="KW-0479">Metal-binding</keyword>
<dbReference type="EMBL" id="KF900622">
    <property type="protein sequence ID" value="AIF01492.1"/>
    <property type="molecule type" value="Genomic_DNA"/>
</dbReference>
<dbReference type="InterPro" id="IPR029068">
    <property type="entry name" value="Glyas_Bleomycin-R_OHBP_Dase"/>
</dbReference>
<dbReference type="AlphaFoldDB" id="A0A075GHW3"/>
<dbReference type="InterPro" id="IPR004360">
    <property type="entry name" value="Glyas_Fos-R_dOase_dom"/>
</dbReference>
<dbReference type="PANTHER" id="PTHR43048">
    <property type="entry name" value="METHYLMALONYL-COA EPIMERASE"/>
    <property type="match status" value="1"/>
</dbReference>
<dbReference type="GO" id="GO:0004493">
    <property type="term" value="F:methylmalonyl-CoA epimerase activity"/>
    <property type="evidence" value="ECO:0007669"/>
    <property type="project" value="TreeGrafter"/>
</dbReference>
<dbReference type="GO" id="GO:0046872">
    <property type="term" value="F:metal ion binding"/>
    <property type="evidence" value="ECO:0007669"/>
    <property type="project" value="UniProtKB-KW"/>
</dbReference>
<dbReference type="Pfam" id="PF00903">
    <property type="entry name" value="Glyoxalase"/>
    <property type="match status" value="1"/>
</dbReference>
<dbReference type="PANTHER" id="PTHR43048:SF3">
    <property type="entry name" value="METHYLMALONYL-COA EPIMERASE, MITOCHONDRIAL"/>
    <property type="match status" value="1"/>
</dbReference>
<feature type="domain" description="VOC" evidence="2">
    <location>
        <begin position="4"/>
        <end position="139"/>
    </location>
</feature>
<organism evidence="3">
    <name type="scientific">uncultured marine group II/III euryarchaeote KM3_149_A03</name>
    <dbReference type="NCBI Taxonomy" id="1457884"/>
    <lineage>
        <taxon>Archaea</taxon>
        <taxon>Methanobacteriati</taxon>
        <taxon>Methanobacteriota</taxon>
        <taxon>environmental samples</taxon>
    </lineage>
</organism>
<dbReference type="InterPro" id="IPR037523">
    <property type="entry name" value="VOC_core"/>
</dbReference>
<protein>
    <submittedName>
        <fullName evidence="3">Glyoxalase family protein</fullName>
    </submittedName>
</protein>
<name>A0A075GHW3_9EURY</name>
<accession>A0A075GHW3</accession>
<reference evidence="3" key="1">
    <citation type="journal article" date="2014" name="Genome Biol. Evol.">
        <title>Pangenome evidence for extensive interdomain horizontal transfer affecting lineage core and shell genes in uncultured planktonic thaumarchaeota and euryarchaeota.</title>
        <authorList>
            <person name="Deschamps P."/>
            <person name="Zivanovic Y."/>
            <person name="Moreira D."/>
            <person name="Rodriguez-Valera F."/>
            <person name="Lopez-Garcia P."/>
        </authorList>
    </citation>
    <scope>NUCLEOTIDE SEQUENCE</scope>
</reference>
<evidence type="ECO:0000313" key="3">
    <source>
        <dbReference type="EMBL" id="AIF01492.1"/>
    </source>
</evidence>
<dbReference type="GO" id="GO:0046491">
    <property type="term" value="P:L-methylmalonyl-CoA metabolic process"/>
    <property type="evidence" value="ECO:0007669"/>
    <property type="project" value="TreeGrafter"/>
</dbReference>